<dbReference type="EMBL" id="LGSZ01000052">
    <property type="protein sequence ID" value="KPH79105.1"/>
    <property type="molecule type" value="Genomic_DNA"/>
</dbReference>
<dbReference type="AlphaFoldDB" id="A0A0N0MAV2"/>
<evidence type="ECO:0000313" key="3">
    <source>
        <dbReference type="Proteomes" id="UP000037822"/>
    </source>
</evidence>
<evidence type="ECO:0000313" key="2">
    <source>
        <dbReference type="EMBL" id="KPH79105.1"/>
    </source>
</evidence>
<keyword evidence="3" id="KW-1185">Reference proteome</keyword>
<organism evidence="2 3">
    <name type="scientific">Bosea vaviloviae</name>
    <dbReference type="NCBI Taxonomy" id="1526658"/>
    <lineage>
        <taxon>Bacteria</taxon>
        <taxon>Pseudomonadati</taxon>
        <taxon>Pseudomonadota</taxon>
        <taxon>Alphaproteobacteria</taxon>
        <taxon>Hyphomicrobiales</taxon>
        <taxon>Boseaceae</taxon>
        <taxon>Bosea</taxon>
    </lineage>
</organism>
<sequence length="392" mass="44049">MTLDGWLKSLLSANLKSQRRSMALTQTKAQKAKSESKQIEAKPLATHHVFLDTQIYRQYGHNPKNGVLQAFAERVKAKELILHYTDITKAEIRRQVIEMAQEVATTVNKARKTIHPWRRRLPKLLADEIPDFDATKVGTAAFDAFEAEFLFPLHPQFHSASAEGSVEVFRKYFAGESTFRARTSKEFPDAFVVTALAAWCEKNKERIYVIGADAAMAEAVEDEKRLLTMKTLEDLLASVSETQSPKLVNQATSLLAQKSAVKDLLARFTAADQDLIPIYNGGDYAEGEAVDHEVVGPLTILDFTVIAATKIQLSILLTVCVPVSVTISYEDRSSAMYDREDDIYVGAETEETTIEAEPEIRAFIKLSMPQARVTHFEIIDGEFYFSEPYDWE</sequence>
<dbReference type="InterPro" id="IPR032557">
    <property type="entry name" value="DUF4935"/>
</dbReference>
<dbReference type="PATRIC" id="fig|1526658.3.peg.642"/>
<dbReference type="Pfam" id="PF16289">
    <property type="entry name" value="PIN_12"/>
    <property type="match status" value="1"/>
</dbReference>
<evidence type="ECO:0000259" key="1">
    <source>
        <dbReference type="Pfam" id="PF16289"/>
    </source>
</evidence>
<comment type="caution">
    <text evidence="2">The sequence shown here is derived from an EMBL/GenBank/DDBJ whole genome shotgun (WGS) entry which is preliminary data.</text>
</comment>
<proteinExistence type="predicted"/>
<dbReference type="Proteomes" id="UP000037822">
    <property type="component" value="Unassembled WGS sequence"/>
</dbReference>
<name>A0A0N0MAV2_9HYPH</name>
<accession>A0A0N0MAV2</accession>
<feature type="domain" description="DUF4935" evidence="1">
    <location>
        <begin position="49"/>
        <end position="213"/>
    </location>
</feature>
<gene>
    <name evidence="2" type="ORF">AE618_20350</name>
</gene>
<protein>
    <recommendedName>
        <fullName evidence="1">DUF4935 domain-containing protein</fullName>
    </recommendedName>
</protein>
<reference evidence="2 3" key="1">
    <citation type="submission" date="2015-07" db="EMBL/GenBank/DDBJ databases">
        <title>Whole genome sequencing of Bosea vaviloviae isolated from cave pool.</title>
        <authorList>
            <person name="Tan N.E.H."/>
            <person name="Lee Y.P."/>
            <person name="Gan H.M."/>
            <person name="Barton H."/>
            <person name="Savka M.A."/>
        </authorList>
    </citation>
    <scope>NUCLEOTIDE SEQUENCE [LARGE SCALE GENOMIC DNA]</scope>
    <source>
        <strain evidence="2 3">SD260</strain>
    </source>
</reference>